<dbReference type="SUPFAM" id="SSF54690">
    <property type="entry name" value="Molybdopterin synthase subunit MoaE"/>
    <property type="match status" value="1"/>
</dbReference>
<dbReference type="RefSeq" id="WP_012020607.1">
    <property type="nucleotide sequence ID" value="NZ_AP019770.1"/>
</dbReference>
<dbReference type="GeneID" id="91755098"/>
<dbReference type="Proteomes" id="UP000056255">
    <property type="component" value="Chromosome"/>
</dbReference>
<protein>
    <submittedName>
        <fullName evidence="2">Molybdenum biosynthesis protein MoaD</fullName>
    </submittedName>
    <submittedName>
        <fullName evidence="1">Molybdopterin synthase subunit MoaD / molybdopterin synthase subunit MoaE</fullName>
    </submittedName>
</protein>
<dbReference type="Proteomes" id="UP000029084">
    <property type="component" value="Chromosome"/>
</dbReference>
<dbReference type="PANTHER" id="PTHR23404">
    <property type="entry name" value="MOLYBDOPTERIN SYNTHASE RELATED"/>
    <property type="match status" value="1"/>
</dbReference>
<evidence type="ECO:0000313" key="4">
    <source>
        <dbReference type="EMBL" id="AKV78249.1"/>
    </source>
</evidence>
<dbReference type="OMA" id="SEWKGHQ"/>
<dbReference type="InterPro" id="IPR010038">
    <property type="entry name" value="MoaD_arc-typ"/>
</dbReference>
<evidence type="ECO:0000313" key="10">
    <source>
        <dbReference type="Proteomes" id="UP000062398"/>
    </source>
</evidence>
<evidence type="ECO:0000313" key="1">
    <source>
        <dbReference type="EMBL" id="AIM26807.1"/>
    </source>
</evidence>
<dbReference type="CDD" id="cd00754">
    <property type="entry name" value="Ubl_MoaD"/>
    <property type="match status" value="1"/>
</dbReference>
<reference evidence="1 7" key="1">
    <citation type="journal article" date="2014" name="J. Bacteriol.">
        <title>Role of an Archaeal PitA Transporter in the Copper and Arsenic Resistance of Metallosphaera sedula, an Extreme Thermoacidophile.</title>
        <authorList>
            <person name="McCarthy S."/>
            <person name="Ai C."/>
            <person name="Wheaton G."/>
            <person name="Tevatia R."/>
            <person name="Eckrich V."/>
            <person name="Kelly R."/>
            <person name="Blum P."/>
        </authorList>
    </citation>
    <scope>NUCLEOTIDE SEQUENCE [LARGE SCALE GENOMIC DNA]</scope>
    <source>
        <strain evidence="1 7">CuR1</strain>
    </source>
</reference>
<dbReference type="Proteomes" id="UP000062475">
    <property type="component" value="Chromosome"/>
</dbReference>
<reference evidence="6 8" key="3">
    <citation type="submission" date="2015-07" db="EMBL/GenBank/DDBJ databases">
        <title>Physiological, transcriptional responses and genome re-sequencing of acid resistant extremely thermoacidophilic Metallosphaera sedula SARC-M1.</title>
        <authorList>
            <person name="Ai C."/>
            <person name="McCarthy S."/>
            <person name="Eckrich V."/>
            <person name="Rudrappa D."/>
            <person name="Qiu G."/>
            <person name="Blum P."/>
        </authorList>
    </citation>
    <scope>NUCLEOTIDE SEQUENCE [LARGE SCALE GENOMIC DNA]</scope>
    <source>
        <strain evidence="6 8">SARC-M1</strain>
    </source>
</reference>
<dbReference type="NCBIfam" id="TIGR01687">
    <property type="entry name" value="moaD_arch"/>
    <property type="match status" value="1"/>
</dbReference>
<evidence type="ECO:0000313" key="2">
    <source>
        <dbReference type="EMBL" id="AKV73758.1"/>
    </source>
</evidence>
<dbReference type="EMBL" id="CP012172">
    <property type="protein sequence ID" value="AKV73758.1"/>
    <property type="molecule type" value="Genomic_DNA"/>
</dbReference>
<dbReference type="Gene3D" id="3.90.1170.40">
    <property type="entry name" value="Molybdopterin biosynthesis MoaE subunit"/>
    <property type="match status" value="1"/>
</dbReference>
<gene>
    <name evidence="1" type="ORF">HA72_0645</name>
    <name evidence="2" type="ORF">MsedA_0658</name>
    <name evidence="3" type="ORF">MsedB_0658</name>
    <name evidence="4" type="ORF">MsedC_0657</name>
    <name evidence="5" type="ORF">MsedD_0658</name>
    <name evidence="6" type="ORF">MsedE_0658</name>
</gene>
<evidence type="ECO:0000313" key="7">
    <source>
        <dbReference type="Proteomes" id="UP000029084"/>
    </source>
</evidence>
<proteinExistence type="predicted"/>
<dbReference type="EMBL" id="CP012176">
    <property type="protein sequence ID" value="AKV82740.1"/>
    <property type="molecule type" value="Genomic_DNA"/>
</dbReference>
<dbReference type="Proteomes" id="UP000068832">
    <property type="component" value="Chromosome"/>
</dbReference>
<dbReference type="Proteomes" id="UP000062398">
    <property type="component" value="Chromosome"/>
</dbReference>
<reference evidence="9 10" key="2">
    <citation type="journal article" date="2015" name="Genome Announc.">
        <title>Complete Genome Sequences of Evolved Arsenate-Resistant Metallosphaera sedula Strains.</title>
        <authorList>
            <person name="Ai C."/>
            <person name="McCarthy S."/>
            <person name="Schackwitz W."/>
            <person name="Martin J."/>
            <person name="Lipzen A."/>
            <person name="Blum P."/>
        </authorList>
    </citation>
    <scope>NUCLEOTIDE SEQUENCE [LARGE SCALE GENOMIC DNA]</scope>
    <source>
        <strain evidence="4 10">ARS120-1</strain>
        <strain evidence="5 9">ARS120-2</strain>
        <strain evidence="2 12">ARS50-1</strain>
        <strain evidence="3 11">ARS50-2</strain>
    </source>
</reference>
<dbReference type="EMBL" id="CP008822">
    <property type="protein sequence ID" value="AIM26807.1"/>
    <property type="molecule type" value="Genomic_DNA"/>
</dbReference>
<dbReference type="EMBL" id="CP012175">
    <property type="protein sequence ID" value="AKV80494.1"/>
    <property type="molecule type" value="Genomic_DNA"/>
</dbReference>
<organism evidence="1 7">
    <name type="scientific">Metallosphaera sedula</name>
    <dbReference type="NCBI Taxonomy" id="43687"/>
    <lineage>
        <taxon>Archaea</taxon>
        <taxon>Thermoproteota</taxon>
        <taxon>Thermoprotei</taxon>
        <taxon>Sulfolobales</taxon>
        <taxon>Sulfolobaceae</taxon>
        <taxon>Metallosphaera</taxon>
    </lineage>
</organism>
<accession>A0A088E4V6</accession>
<evidence type="ECO:0000313" key="11">
    <source>
        <dbReference type="Proteomes" id="UP000062475"/>
    </source>
</evidence>
<dbReference type="AlphaFoldDB" id="A0A088E4V6"/>
<evidence type="ECO:0000313" key="12">
    <source>
        <dbReference type="Proteomes" id="UP000068832"/>
    </source>
</evidence>
<dbReference type="OrthoDB" id="45235at2157"/>
<dbReference type="InterPro" id="IPR012675">
    <property type="entry name" value="Beta-grasp_dom_sf"/>
</dbReference>
<dbReference type="Pfam" id="PF02597">
    <property type="entry name" value="ThiS"/>
    <property type="match status" value="1"/>
</dbReference>
<dbReference type="Proteomes" id="UP000061362">
    <property type="component" value="Chromosome"/>
</dbReference>
<evidence type="ECO:0000313" key="8">
    <source>
        <dbReference type="Proteomes" id="UP000056255"/>
    </source>
</evidence>
<dbReference type="Gene3D" id="3.10.20.30">
    <property type="match status" value="1"/>
</dbReference>
<dbReference type="GO" id="GO:0006777">
    <property type="term" value="P:Mo-molybdopterin cofactor biosynthetic process"/>
    <property type="evidence" value="ECO:0007669"/>
    <property type="project" value="InterPro"/>
</dbReference>
<sequence>MRVKVRYFALVKDITGKDSEEIDTRCSKLNCLLDELVEKYGPRFKALLQGQVSGVKVFFLVNGKMNVEEIREGDEVAILPPPAGGDLRRGKLDILEEIRRFRATAPPEAGSMVIYVGFVKGIVEGHKVKNLVYEAYESYTQARLSEIENEIKSRYKDVLDIRIIHAIDNMKPGDDVILIMTLGRGRKDSIDAIREAIELVKHTTGIWKLEVRDDGEFWVVAGNTRVKRE</sequence>
<dbReference type="InterPro" id="IPR016155">
    <property type="entry name" value="Mopterin_synth/thiamin_S_b"/>
</dbReference>
<dbReference type="InterPro" id="IPR003448">
    <property type="entry name" value="Mopterin_biosynth_MoaE"/>
</dbReference>
<evidence type="ECO:0000313" key="5">
    <source>
        <dbReference type="EMBL" id="AKV80494.1"/>
    </source>
</evidence>
<evidence type="ECO:0000313" key="6">
    <source>
        <dbReference type="EMBL" id="AKV82740.1"/>
    </source>
</evidence>
<dbReference type="CDD" id="cd00756">
    <property type="entry name" value="MoaE"/>
    <property type="match status" value="1"/>
</dbReference>
<dbReference type="PATRIC" id="fig|43687.5.peg.660"/>
<evidence type="ECO:0000313" key="9">
    <source>
        <dbReference type="Proteomes" id="UP000061362"/>
    </source>
</evidence>
<name>A0A088E4V6_9CREN</name>
<dbReference type="InterPro" id="IPR003749">
    <property type="entry name" value="ThiS/MoaD-like"/>
</dbReference>
<dbReference type="InterPro" id="IPR036563">
    <property type="entry name" value="MoaE_sf"/>
</dbReference>
<dbReference type="SUPFAM" id="SSF54285">
    <property type="entry name" value="MoaD/ThiS"/>
    <property type="match status" value="1"/>
</dbReference>
<dbReference type="Pfam" id="PF02391">
    <property type="entry name" value="MoaE"/>
    <property type="match status" value="1"/>
</dbReference>
<dbReference type="EMBL" id="CP012173">
    <property type="protein sequence ID" value="AKV75998.1"/>
    <property type="molecule type" value="Genomic_DNA"/>
</dbReference>
<dbReference type="EMBL" id="CP012174">
    <property type="protein sequence ID" value="AKV78249.1"/>
    <property type="molecule type" value="Genomic_DNA"/>
</dbReference>
<evidence type="ECO:0000313" key="3">
    <source>
        <dbReference type="EMBL" id="AKV75998.1"/>
    </source>
</evidence>